<evidence type="ECO:0000313" key="2">
    <source>
        <dbReference type="EMBL" id="SHL92496.1"/>
    </source>
</evidence>
<keyword evidence="3" id="KW-1185">Reference proteome</keyword>
<sequence>MTIAEIKEAALTCGVLNQQELSKKIRALKDSGVSYLGCFAFTQHNQQISTLEAKNLTLKLDAFTDEEKAEFNGYYNLMMEDFKEEKS</sequence>
<gene>
    <name evidence="1" type="ORF">BBH99_10515</name>
    <name evidence="2" type="ORF">SAMN05444407_107231</name>
</gene>
<evidence type="ECO:0000313" key="4">
    <source>
        <dbReference type="Proteomes" id="UP000184069"/>
    </source>
</evidence>
<protein>
    <submittedName>
        <fullName evidence="2">Uncharacterized protein</fullName>
    </submittedName>
</protein>
<organism evidence="2 4">
    <name type="scientific">Chryseobacterium contaminans</name>
    <dbReference type="NCBI Taxonomy" id="1423959"/>
    <lineage>
        <taxon>Bacteria</taxon>
        <taxon>Pseudomonadati</taxon>
        <taxon>Bacteroidota</taxon>
        <taxon>Flavobacteriia</taxon>
        <taxon>Flavobacteriales</taxon>
        <taxon>Weeksellaceae</taxon>
        <taxon>Chryseobacterium group</taxon>
        <taxon>Chryseobacterium</taxon>
    </lineage>
</organism>
<proteinExistence type="predicted"/>
<dbReference type="EMBL" id="MAYF01000306">
    <property type="protein sequence ID" value="OCA77909.1"/>
    <property type="molecule type" value="Genomic_DNA"/>
</dbReference>
<dbReference type="AlphaFoldDB" id="A0A1M7ELI5"/>
<dbReference type="OrthoDB" id="1262554at2"/>
<accession>A0A1M7ELI5</accession>
<evidence type="ECO:0000313" key="3">
    <source>
        <dbReference type="Proteomes" id="UP000093508"/>
    </source>
</evidence>
<evidence type="ECO:0000313" key="1">
    <source>
        <dbReference type="EMBL" id="OCA77909.1"/>
    </source>
</evidence>
<reference evidence="2 4" key="2">
    <citation type="submission" date="2016-11" db="EMBL/GenBank/DDBJ databases">
        <authorList>
            <person name="Jaros S."/>
            <person name="Januszkiewicz K."/>
            <person name="Wedrychowicz H."/>
        </authorList>
    </citation>
    <scope>NUCLEOTIDE SEQUENCE [LARGE SCALE GENOMIC DNA]</scope>
    <source>
        <strain evidence="2 4">DSM 27621</strain>
    </source>
</reference>
<dbReference type="EMBL" id="FRBM01000007">
    <property type="protein sequence ID" value="SHL92496.1"/>
    <property type="molecule type" value="Genomic_DNA"/>
</dbReference>
<dbReference type="RefSeq" id="WP_066697470.1">
    <property type="nucleotide sequence ID" value="NZ_FRBM01000007.1"/>
</dbReference>
<reference evidence="1 3" key="1">
    <citation type="submission" date="2016-07" db="EMBL/GenBank/DDBJ databases">
        <authorList>
            <person name="Jeong J.-J."/>
            <person name="Kim D.W."/>
            <person name="Sang M.K."/>
            <person name="Choi I.-G."/>
            <person name="Kim K.D."/>
        </authorList>
    </citation>
    <scope>NUCLEOTIDE SEQUENCE [LARGE SCALE GENOMIC DNA]</scope>
    <source>
        <strain evidence="1 3">C-26</strain>
    </source>
</reference>
<name>A0A1M7ELI5_9FLAO</name>
<dbReference type="STRING" id="1423959.SAMN05444407_107231"/>
<dbReference type="Proteomes" id="UP000184069">
    <property type="component" value="Unassembled WGS sequence"/>
</dbReference>
<dbReference type="Proteomes" id="UP000093508">
    <property type="component" value="Unassembled WGS sequence"/>
</dbReference>